<dbReference type="InterPro" id="IPR008676">
    <property type="entry name" value="MRG"/>
</dbReference>
<dbReference type="EMBL" id="CP151502">
    <property type="protein sequence ID" value="WZN59785.1"/>
    <property type="molecule type" value="Genomic_DNA"/>
</dbReference>
<dbReference type="SUPFAM" id="SSF54160">
    <property type="entry name" value="Chromo domain-like"/>
    <property type="match status" value="1"/>
</dbReference>
<organism evidence="9 10">
    <name type="scientific">Chloropicon roscoffensis</name>
    <dbReference type="NCBI Taxonomy" id="1461544"/>
    <lineage>
        <taxon>Eukaryota</taxon>
        <taxon>Viridiplantae</taxon>
        <taxon>Chlorophyta</taxon>
        <taxon>Chloropicophyceae</taxon>
        <taxon>Chloropicales</taxon>
        <taxon>Chloropicaceae</taxon>
        <taxon>Chloropicon</taxon>
    </lineage>
</organism>
<gene>
    <name evidence="9" type="ORF">HKI87_02g13110</name>
</gene>
<dbReference type="GO" id="GO:0005634">
    <property type="term" value="C:nucleus"/>
    <property type="evidence" value="ECO:0007669"/>
    <property type="project" value="UniProtKB-SubCell"/>
</dbReference>
<evidence type="ECO:0000256" key="2">
    <source>
        <dbReference type="ARBA" id="ARBA00022853"/>
    </source>
</evidence>
<comment type="subcellular location">
    <subcellularLocation>
        <location evidence="1">Nucleus</location>
    </subcellularLocation>
</comment>
<dbReference type="PROSITE" id="PS51640">
    <property type="entry name" value="MRG"/>
    <property type="match status" value="1"/>
</dbReference>
<name>A0AAX4P077_9CHLO</name>
<dbReference type="Pfam" id="PF22732">
    <property type="entry name" value="MSL3_chromo-like"/>
    <property type="match status" value="1"/>
</dbReference>
<evidence type="ECO:0000259" key="7">
    <source>
        <dbReference type="Pfam" id="PF05712"/>
    </source>
</evidence>
<evidence type="ECO:0000256" key="1">
    <source>
        <dbReference type="ARBA" id="ARBA00004123"/>
    </source>
</evidence>
<evidence type="ECO:0000313" key="10">
    <source>
        <dbReference type="Proteomes" id="UP001472866"/>
    </source>
</evidence>
<keyword evidence="5" id="KW-0539">Nucleus</keyword>
<dbReference type="PANTHER" id="PTHR10880:SF15">
    <property type="entry name" value="MSL COMPLEX SUBUNIT 3"/>
    <property type="match status" value="1"/>
</dbReference>
<evidence type="ECO:0000256" key="5">
    <source>
        <dbReference type="ARBA" id="ARBA00023242"/>
    </source>
</evidence>
<evidence type="ECO:0000256" key="3">
    <source>
        <dbReference type="ARBA" id="ARBA00023015"/>
    </source>
</evidence>
<dbReference type="AlphaFoldDB" id="A0AAX4P077"/>
<keyword evidence="3" id="KW-0805">Transcription regulation</keyword>
<feature type="domain" description="MSL3 chromodomain-like" evidence="8">
    <location>
        <begin position="19"/>
        <end position="79"/>
    </location>
</feature>
<proteinExistence type="predicted"/>
<feature type="region of interest" description="Disordered" evidence="6">
    <location>
        <begin position="1"/>
        <end position="21"/>
    </location>
</feature>
<dbReference type="InterPro" id="IPR038217">
    <property type="entry name" value="MRG_C_sf"/>
</dbReference>
<keyword evidence="10" id="KW-1185">Reference proteome</keyword>
<dbReference type="GO" id="GO:0006355">
    <property type="term" value="P:regulation of DNA-templated transcription"/>
    <property type="evidence" value="ECO:0007669"/>
    <property type="project" value="InterPro"/>
</dbReference>
<accession>A0AAX4P077</accession>
<dbReference type="InterPro" id="IPR026541">
    <property type="entry name" value="MRG_dom"/>
</dbReference>
<dbReference type="InterPro" id="IPR053820">
    <property type="entry name" value="MSL3_chromo-like"/>
</dbReference>
<evidence type="ECO:0000313" key="9">
    <source>
        <dbReference type="EMBL" id="WZN59785.1"/>
    </source>
</evidence>
<evidence type="ECO:0000256" key="4">
    <source>
        <dbReference type="ARBA" id="ARBA00023163"/>
    </source>
</evidence>
<protein>
    <submittedName>
        <fullName evidence="9">MRG family protein</fullName>
    </submittedName>
</protein>
<sequence>MAQTMVANGAGMNPSESPYSEGDKVIIPQQSLVYEAKVEKVQFDAKVGWKYFVHYMGWNKKYDEWLPHSSLKEFDENAKLTKPSWKKTKKAEDEDSESVAKIPLPNPLKNRLVTEWDAITRESKLVPLPKEKHTVSQILDSFSDTVERREPWAEITDGLKDYFDKSLKAMLLYPQEVAQAGELLGSDKDTRPRDVYGVEHLVRLFVKLPDILPYTNMDDESMTQLIARLSTILNFVKDNADDLYSVL</sequence>
<keyword evidence="2" id="KW-0156">Chromatin regulator</keyword>
<reference evidence="9 10" key="1">
    <citation type="submission" date="2024-03" db="EMBL/GenBank/DDBJ databases">
        <title>Complete genome sequence of the green alga Chloropicon roscoffensis RCC1871.</title>
        <authorList>
            <person name="Lemieux C."/>
            <person name="Pombert J.-F."/>
            <person name="Otis C."/>
            <person name="Turmel M."/>
        </authorList>
    </citation>
    <scope>NUCLEOTIDE SEQUENCE [LARGE SCALE GENOMIC DNA]</scope>
    <source>
        <strain evidence="9 10">RCC1871</strain>
    </source>
</reference>
<evidence type="ECO:0000259" key="8">
    <source>
        <dbReference type="Pfam" id="PF22732"/>
    </source>
</evidence>
<dbReference type="PANTHER" id="PTHR10880">
    <property type="entry name" value="MORTALITY FACTOR 4-LIKE PROTEIN"/>
    <property type="match status" value="1"/>
</dbReference>
<dbReference type="Proteomes" id="UP001472866">
    <property type="component" value="Chromosome 02"/>
</dbReference>
<dbReference type="Pfam" id="PF05712">
    <property type="entry name" value="MRG"/>
    <property type="match status" value="1"/>
</dbReference>
<evidence type="ECO:0000256" key="6">
    <source>
        <dbReference type="SAM" id="MobiDB-lite"/>
    </source>
</evidence>
<feature type="domain" description="MRG" evidence="7">
    <location>
        <begin position="88"/>
        <end position="245"/>
    </location>
</feature>
<dbReference type="Gene3D" id="2.30.30.140">
    <property type="match status" value="1"/>
</dbReference>
<dbReference type="GO" id="GO:0000123">
    <property type="term" value="C:histone acetyltransferase complex"/>
    <property type="evidence" value="ECO:0007669"/>
    <property type="project" value="TreeGrafter"/>
</dbReference>
<keyword evidence="4" id="KW-0804">Transcription</keyword>
<dbReference type="Gene3D" id="1.10.274.30">
    <property type="entry name" value="MRG domain"/>
    <property type="match status" value="1"/>
</dbReference>
<dbReference type="InterPro" id="IPR016197">
    <property type="entry name" value="Chromo-like_dom_sf"/>
</dbReference>
<dbReference type="GO" id="GO:0006325">
    <property type="term" value="P:chromatin organization"/>
    <property type="evidence" value="ECO:0007669"/>
    <property type="project" value="UniProtKB-KW"/>
</dbReference>